<accession>A0A5C4U152</accession>
<comment type="caution">
    <text evidence="1">The sequence shown here is derived from an EMBL/GenBank/DDBJ whole genome shotgun (WGS) entry which is preliminary data.</text>
</comment>
<dbReference type="RefSeq" id="WP_139466396.1">
    <property type="nucleotide sequence ID" value="NZ_VDHJ01000018.1"/>
</dbReference>
<dbReference type="AlphaFoldDB" id="A0A5C4U152"/>
<sequence length="148" mass="14994">MTTQPAQPDFYALDDTLPGRLTQSGLIAAFVAAGDLPRAALPTRLAIAAGGVGLVAVLNAYDEEEGDEPAALYDAAQADLSTTWAIIGGVTGIAALAHVAERAAARALDKRGVSYPHSIIGAIAGVGSFVAAEAAHRRAARSEETAQG</sequence>
<gene>
    <name evidence="1" type="ORF">FHE74_10120</name>
</gene>
<dbReference type="Proteomes" id="UP000312032">
    <property type="component" value="Unassembled WGS sequence"/>
</dbReference>
<proteinExistence type="predicted"/>
<keyword evidence="2" id="KW-1185">Reference proteome</keyword>
<evidence type="ECO:0000313" key="1">
    <source>
        <dbReference type="EMBL" id="TNL94851.1"/>
    </source>
</evidence>
<name>A0A5C4U152_9CORY</name>
<dbReference type="EMBL" id="VDHJ01000018">
    <property type="protein sequence ID" value="TNL94851.1"/>
    <property type="molecule type" value="Genomic_DNA"/>
</dbReference>
<protein>
    <submittedName>
        <fullName evidence="1">Uncharacterized protein</fullName>
    </submittedName>
</protein>
<dbReference type="OrthoDB" id="4427349at2"/>
<organism evidence="1 2">
    <name type="scientific">Corynebacterium tapiri</name>
    <dbReference type="NCBI Taxonomy" id="1448266"/>
    <lineage>
        <taxon>Bacteria</taxon>
        <taxon>Bacillati</taxon>
        <taxon>Actinomycetota</taxon>
        <taxon>Actinomycetes</taxon>
        <taxon>Mycobacteriales</taxon>
        <taxon>Corynebacteriaceae</taxon>
        <taxon>Corynebacterium</taxon>
    </lineage>
</organism>
<evidence type="ECO:0000313" key="2">
    <source>
        <dbReference type="Proteomes" id="UP000312032"/>
    </source>
</evidence>
<reference evidence="1 2" key="1">
    <citation type="submission" date="2019-06" db="EMBL/GenBank/DDBJ databases">
        <authorList>
            <person name="Li J."/>
        </authorList>
    </citation>
    <scope>NUCLEOTIDE SEQUENCE [LARGE SCALE GENOMIC DNA]</scope>
    <source>
        <strain evidence="1 2">LMG 28165</strain>
    </source>
</reference>